<dbReference type="Proteomes" id="UP000196694">
    <property type="component" value="Unassembled WGS sequence"/>
</dbReference>
<dbReference type="GO" id="GO:0005737">
    <property type="term" value="C:cytoplasm"/>
    <property type="evidence" value="ECO:0007669"/>
    <property type="project" value="TreeGrafter"/>
</dbReference>
<keyword evidence="7" id="KW-0676">Redox-active center</keyword>
<evidence type="ECO:0000313" key="15">
    <source>
        <dbReference type="Proteomes" id="UP000058613"/>
    </source>
</evidence>
<evidence type="ECO:0000313" key="13">
    <source>
        <dbReference type="EMBL" id="ALL00526.1"/>
    </source>
</evidence>
<dbReference type="PANTHER" id="PTHR42801:SF4">
    <property type="entry name" value="AHPC_TSA FAMILY PROTEIN"/>
    <property type="match status" value="1"/>
</dbReference>
<dbReference type="InterPro" id="IPR024706">
    <property type="entry name" value="Peroxiredoxin_AhpC-typ"/>
</dbReference>
<dbReference type="Gene3D" id="3.40.30.10">
    <property type="entry name" value="Glutaredoxin"/>
    <property type="match status" value="1"/>
</dbReference>
<evidence type="ECO:0000256" key="2">
    <source>
        <dbReference type="ARBA" id="ARBA00013017"/>
    </source>
</evidence>
<dbReference type="GO" id="GO:0045454">
    <property type="term" value="P:cell redox homeostasis"/>
    <property type="evidence" value="ECO:0007669"/>
    <property type="project" value="TreeGrafter"/>
</dbReference>
<dbReference type="CDD" id="cd03017">
    <property type="entry name" value="PRX_BCP"/>
    <property type="match status" value="1"/>
</dbReference>
<evidence type="ECO:0000256" key="3">
    <source>
        <dbReference type="ARBA" id="ARBA00022559"/>
    </source>
</evidence>
<dbReference type="AlphaFoldDB" id="A0A0P0N2M1"/>
<proteinExistence type="inferred from homology"/>
<evidence type="ECO:0000256" key="11">
    <source>
        <dbReference type="PIRSR" id="PIRSR000239-1"/>
    </source>
</evidence>
<evidence type="ECO:0000313" key="16">
    <source>
        <dbReference type="Proteomes" id="UP000196694"/>
    </source>
</evidence>
<dbReference type="FunFam" id="3.40.30.10:FF:000007">
    <property type="entry name" value="Thioredoxin-dependent thiol peroxidase"/>
    <property type="match status" value="1"/>
</dbReference>
<comment type="subunit">
    <text evidence="1">Monomer.</text>
</comment>
<evidence type="ECO:0000256" key="9">
    <source>
        <dbReference type="ARBA" id="ARBA00038489"/>
    </source>
</evidence>
<dbReference type="STRING" id="1273541.Pyrde_0476"/>
<accession>A0A0P0N2M1</accession>
<dbReference type="InterPro" id="IPR050924">
    <property type="entry name" value="Peroxiredoxin_BCP/PrxQ"/>
</dbReference>
<evidence type="ECO:0000256" key="10">
    <source>
        <dbReference type="ARBA" id="ARBA00049091"/>
    </source>
</evidence>
<dbReference type="GO" id="GO:0008379">
    <property type="term" value="F:thioredoxin peroxidase activity"/>
    <property type="evidence" value="ECO:0007669"/>
    <property type="project" value="TreeGrafter"/>
</dbReference>
<dbReference type="InterPro" id="IPR000866">
    <property type="entry name" value="AhpC/TSA"/>
</dbReference>
<organism evidence="13 15">
    <name type="scientific">Pyrodictium delaneyi</name>
    <dbReference type="NCBI Taxonomy" id="1273541"/>
    <lineage>
        <taxon>Archaea</taxon>
        <taxon>Thermoproteota</taxon>
        <taxon>Thermoprotei</taxon>
        <taxon>Desulfurococcales</taxon>
        <taxon>Pyrodictiaceae</taxon>
        <taxon>Pyrodictium</taxon>
    </lineage>
</organism>
<dbReference type="SUPFAM" id="SSF52833">
    <property type="entry name" value="Thioredoxin-like"/>
    <property type="match status" value="1"/>
</dbReference>
<dbReference type="GO" id="GO:0034599">
    <property type="term" value="P:cellular response to oxidative stress"/>
    <property type="evidence" value="ECO:0007669"/>
    <property type="project" value="TreeGrafter"/>
</dbReference>
<evidence type="ECO:0000256" key="4">
    <source>
        <dbReference type="ARBA" id="ARBA00022862"/>
    </source>
</evidence>
<dbReference type="Pfam" id="PF00578">
    <property type="entry name" value="AhpC-TSA"/>
    <property type="match status" value="1"/>
</dbReference>
<keyword evidence="3 13" id="KW-0575">Peroxidase</keyword>
<evidence type="ECO:0000256" key="5">
    <source>
        <dbReference type="ARBA" id="ARBA00023002"/>
    </source>
</evidence>
<comment type="catalytic activity">
    <reaction evidence="10">
        <text>a hydroperoxide + [thioredoxin]-dithiol = an alcohol + [thioredoxin]-disulfide + H2O</text>
        <dbReference type="Rhea" id="RHEA:62620"/>
        <dbReference type="Rhea" id="RHEA-COMP:10698"/>
        <dbReference type="Rhea" id="RHEA-COMP:10700"/>
        <dbReference type="ChEBI" id="CHEBI:15377"/>
        <dbReference type="ChEBI" id="CHEBI:29950"/>
        <dbReference type="ChEBI" id="CHEBI:30879"/>
        <dbReference type="ChEBI" id="CHEBI:35924"/>
        <dbReference type="ChEBI" id="CHEBI:50058"/>
        <dbReference type="EC" id="1.11.1.24"/>
    </reaction>
</comment>
<keyword evidence="16" id="KW-1185">Reference proteome</keyword>
<dbReference type="PIRSF" id="PIRSF000239">
    <property type="entry name" value="AHPC"/>
    <property type="match status" value="1"/>
</dbReference>
<gene>
    <name evidence="14" type="ORF">Pdsh_08940</name>
    <name evidence="13" type="ORF">Pyrde_0476</name>
</gene>
<dbReference type="KEGG" id="pdl:Pyrde_0476"/>
<evidence type="ECO:0000259" key="12">
    <source>
        <dbReference type="PROSITE" id="PS51352"/>
    </source>
</evidence>
<feature type="domain" description="Thioredoxin" evidence="12">
    <location>
        <begin position="3"/>
        <end position="153"/>
    </location>
</feature>
<protein>
    <recommendedName>
        <fullName evidence="2">thioredoxin-dependent peroxiredoxin</fullName>
        <ecNumber evidence="2">1.11.1.24</ecNumber>
    </recommendedName>
    <alternativeName>
        <fullName evidence="8">Thioredoxin peroxidase</fullName>
    </alternativeName>
</protein>
<reference evidence="13 15" key="1">
    <citation type="submission" date="2015-10" db="EMBL/GenBank/DDBJ databases">
        <title>Complete genome sequence of hyperthermophilic archaeon Pyrodictium delaneyi Su06.</title>
        <authorList>
            <person name="Jung J.-H."/>
            <person name="Lin J."/>
            <person name="Holden J.F."/>
            <person name="Park C.-S."/>
        </authorList>
    </citation>
    <scope>NUCLEOTIDE SEQUENCE [LARGE SCALE GENOMIC DNA]</scope>
    <source>
        <strain evidence="13 15">Su06</strain>
    </source>
</reference>
<name>A0A0P0N2M1_9CREN</name>
<dbReference type="InterPro" id="IPR013766">
    <property type="entry name" value="Thioredoxin_domain"/>
</dbReference>
<keyword evidence="4" id="KW-0049">Antioxidant</keyword>
<dbReference type="PROSITE" id="PS51352">
    <property type="entry name" value="THIOREDOXIN_2"/>
    <property type="match status" value="1"/>
</dbReference>
<dbReference type="InterPro" id="IPR036249">
    <property type="entry name" value="Thioredoxin-like_sf"/>
</dbReference>
<dbReference type="GeneID" id="26098805"/>
<sequence>MTPEPGAKAPVFEAVTHLGSKLRLDELRGQIVVLYFYPRAMTSGCTREAQRFNELLEEFTKHNAIVLGISTDPPERNRRFAEKLGLRFTLLSDPDGEIARLYGVLKQGSKRVGAERVTFIIDQHGRIAKVIAKVRPAEKHADLALEAVRGLSARQ</sequence>
<dbReference type="EMBL" id="CP013011">
    <property type="protein sequence ID" value="ALL00526.1"/>
    <property type="molecule type" value="Genomic_DNA"/>
</dbReference>
<dbReference type="RefSeq" id="WP_055407888.1">
    <property type="nucleotide sequence ID" value="NZ_CP013011.1"/>
</dbReference>
<dbReference type="PANTHER" id="PTHR42801">
    <property type="entry name" value="THIOREDOXIN-DEPENDENT PEROXIDE REDUCTASE"/>
    <property type="match status" value="1"/>
</dbReference>
<keyword evidence="6" id="KW-1015">Disulfide bond</keyword>
<dbReference type="EMBL" id="NCQP01000007">
    <property type="protein sequence ID" value="OWJ53991.1"/>
    <property type="molecule type" value="Genomic_DNA"/>
</dbReference>
<evidence type="ECO:0000313" key="14">
    <source>
        <dbReference type="EMBL" id="OWJ53991.1"/>
    </source>
</evidence>
<evidence type="ECO:0000256" key="6">
    <source>
        <dbReference type="ARBA" id="ARBA00023157"/>
    </source>
</evidence>
<dbReference type="EC" id="1.11.1.24" evidence="2"/>
<feature type="active site" description="Cysteine sulfenic acid (-SOH) intermediate; for peroxidase activity" evidence="11">
    <location>
        <position position="45"/>
    </location>
</feature>
<dbReference type="Proteomes" id="UP000058613">
    <property type="component" value="Chromosome"/>
</dbReference>
<dbReference type="OrthoDB" id="145578at2157"/>
<evidence type="ECO:0000256" key="8">
    <source>
        <dbReference type="ARBA" id="ARBA00032824"/>
    </source>
</evidence>
<keyword evidence="5" id="KW-0560">Oxidoreductase</keyword>
<reference evidence="14 16" key="2">
    <citation type="submission" date="2017-05" db="EMBL/GenBank/DDBJ databases">
        <title>The draft genome of the hyperthermophilic archaeon 'Pyrodictium delaneyi strain Hulk', an iron and nitrate reducer, reveals the capacity for sulfate reduction.</title>
        <authorList>
            <person name="Demey L.M."/>
            <person name="Miller C."/>
            <person name="Manzella M."/>
            <person name="Reguera G."/>
            <person name="Kashefi K."/>
        </authorList>
    </citation>
    <scope>NUCLEOTIDE SEQUENCE [LARGE SCALE GENOMIC DNA]</scope>
    <source>
        <strain evidence="14 16">Hulk</strain>
    </source>
</reference>
<evidence type="ECO:0000256" key="7">
    <source>
        <dbReference type="ARBA" id="ARBA00023284"/>
    </source>
</evidence>
<comment type="similarity">
    <text evidence="9">Belongs to the peroxiredoxin family. BCP/PrxQ subfamily.</text>
</comment>
<evidence type="ECO:0000256" key="1">
    <source>
        <dbReference type="ARBA" id="ARBA00011245"/>
    </source>
</evidence>